<feature type="domain" description="DUF4369" evidence="1">
    <location>
        <begin position="29"/>
        <end position="125"/>
    </location>
</feature>
<name>A0ABQ2BZU8_9FLAO</name>
<protein>
    <recommendedName>
        <fullName evidence="1">DUF4369 domain-containing protein</fullName>
    </recommendedName>
</protein>
<accession>A0ABQ2BZU8</accession>
<dbReference type="EMBL" id="BMDQ01000001">
    <property type="protein sequence ID" value="GGI57072.1"/>
    <property type="molecule type" value="Genomic_DNA"/>
</dbReference>
<dbReference type="RefSeq" id="WP_188373955.1">
    <property type="nucleotide sequence ID" value="NZ_BMDQ01000001.1"/>
</dbReference>
<organism evidence="2 3">
    <name type="scientific">Winogradskyella haliclonae</name>
    <dbReference type="NCBI Taxonomy" id="2048558"/>
    <lineage>
        <taxon>Bacteria</taxon>
        <taxon>Pseudomonadati</taxon>
        <taxon>Bacteroidota</taxon>
        <taxon>Flavobacteriia</taxon>
        <taxon>Flavobacteriales</taxon>
        <taxon>Flavobacteriaceae</taxon>
        <taxon>Winogradskyella</taxon>
    </lineage>
</organism>
<reference evidence="3" key="1">
    <citation type="journal article" date="2019" name="Int. J. Syst. Evol. Microbiol.">
        <title>The Global Catalogue of Microorganisms (GCM) 10K type strain sequencing project: providing services to taxonomists for standard genome sequencing and annotation.</title>
        <authorList>
            <consortium name="The Broad Institute Genomics Platform"/>
            <consortium name="The Broad Institute Genome Sequencing Center for Infectious Disease"/>
            <person name="Wu L."/>
            <person name="Ma J."/>
        </authorList>
    </citation>
    <scope>NUCLEOTIDE SEQUENCE [LARGE SCALE GENOMIC DNA]</scope>
    <source>
        <strain evidence="3">CCM 8681</strain>
    </source>
</reference>
<evidence type="ECO:0000259" key="1">
    <source>
        <dbReference type="Pfam" id="PF14289"/>
    </source>
</evidence>
<gene>
    <name evidence="2" type="ORF">GCM10011444_13810</name>
</gene>
<dbReference type="Proteomes" id="UP000624701">
    <property type="component" value="Unassembled WGS sequence"/>
</dbReference>
<dbReference type="Pfam" id="PF14289">
    <property type="entry name" value="DUF4369"/>
    <property type="match status" value="1"/>
</dbReference>
<keyword evidence="3" id="KW-1185">Reference proteome</keyword>
<proteinExistence type="predicted"/>
<dbReference type="InterPro" id="IPR025380">
    <property type="entry name" value="DUF4369"/>
</dbReference>
<evidence type="ECO:0000313" key="2">
    <source>
        <dbReference type="EMBL" id="GGI57072.1"/>
    </source>
</evidence>
<evidence type="ECO:0000313" key="3">
    <source>
        <dbReference type="Proteomes" id="UP000624701"/>
    </source>
</evidence>
<dbReference type="PROSITE" id="PS51257">
    <property type="entry name" value="PROKAR_LIPOPROTEIN"/>
    <property type="match status" value="1"/>
</dbReference>
<sequence length="241" mass="27257">MTKFQNLLYTIAITSLLFSCGGKDSEANFTLTGSIKDLKKGVVYLQKDGDSTIIDLDSVSIKGEPNFTLQTTIEEPILLYLKLDKNDGQDYFIPFFADKGFTEINTTLKNFNTDSKITGSKQQALLEDYLKLMSDFKDNNLDLIEANFEAMKRNDTIASDSLVKRSQRLLKLKYASTINFALNNKDSEVAPYLALYEIPNTSVKYLDSIYNNLTDNIKQSYYGKTLGSVLKDYRKAQDSLK</sequence>
<comment type="caution">
    <text evidence="2">The sequence shown here is derived from an EMBL/GenBank/DDBJ whole genome shotgun (WGS) entry which is preliminary data.</text>
</comment>